<dbReference type="AlphaFoldDB" id="A0A0P1I750"/>
<evidence type="ECO:0008006" key="3">
    <source>
        <dbReference type="Google" id="ProtNLM"/>
    </source>
</evidence>
<dbReference type="EMBL" id="CYTW01000001">
    <property type="protein sequence ID" value="CUJ94801.1"/>
    <property type="molecule type" value="Genomic_DNA"/>
</dbReference>
<dbReference type="RefSeq" id="WP_058310877.1">
    <property type="nucleotide sequence ID" value="NZ_CYTW01000001.1"/>
</dbReference>
<gene>
    <name evidence="1" type="ORF">PH7735_01790</name>
</gene>
<organism evidence="1 2">
    <name type="scientific">Shimia thalassica</name>
    <dbReference type="NCBI Taxonomy" id="1715693"/>
    <lineage>
        <taxon>Bacteria</taxon>
        <taxon>Pseudomonadati</taxon>
        <taxon>Pseudomonadota</taxon>
        <taxon>Alphaproteobacteria</taxon>
        <taxon>Rhodobacterales</taxon>
        <taxon>Roseobacteraceae</taxon>
    </lineage>
</organism>
<evidence type="ECO:0000313" key="2">
    <source>
        <dbReference type="Proteomes" id="UP000051870"/>
    </source>
</evidence>
<proteinExistence type="predicted"/>
<keyword evidence="2" id="KW-1185">Reference proteome</keyword>
<dbReference type="GeneID" id="83880830"/>
<dbReference type="STRING" id="1715693.PH7735_01790"/>
<dbReference type="Proteomes" id="UP000051870">
    <property type="component" value="Unassembled WGS sequence"/>
</dbReference>
<reference evidence="2" key="1">
    <citation type="submission" date="2015-09" db="EMBL/GenBank/DDBJ databases">
        <authorList>
            <person name="Rodrigo-Torres Lidia"/>
            <person name="Arahal R.David."/>
        </authorList>
    </citation>
    <scope>NUCLEOTIDE SEQUENCE [LARGE SCALE GENOMIC DNA]</scope>
    <source>
        <strain evidence="2">CECT 7735</strain>
    </source>
</reference>
<evidence type="ECO:0000313" key="1">
    <source>
        <dbReference type="EMBL" id="CUJ94801.1"/>
    </source>
</evidence>
<name>A0A0P1I750_9RHOB</name>
<accession>A0A0P1I750</accession>
<sequence length="68" mass="7281">MEKPTKSTRRPLADLAAPSGVTPAAIYRAAKLGLIPFIPAGAKLMITEEAFEYHLANGYGRHVPPYGS</sequence>
<protein>
    <recommendedName>
        <fullName evidence="3">Helix-turn-helix domain protein</fullName>
    </recommendedName>
</protein>